<feature type="domain" description="C2H2-type" evidence="1">
    <location>
        <begin position="54"/>
        <end position="77"/>
    </location>
</feature>
<dbReference type="SMART" id="SM00355">
    <property type="entry name" value="ZnF_C2H2"/>
    <property type="match status" value="3"/>
</dbReference>
<sequence>MTYCDRCERGFNSLTALWHHKADSPKHHIYADCQVDFASWVGLEQHWIQSSKHADCRLCHTHFDDEEDFDDHYDEEHYICKVMLINYLGARRFSMNITARSIGTASTAVASFKIKTISTHTSALPSINPKMSFAAALLE</sequence>
<dbReference type="HOGENOM" id="CLU_1846372_0_0_1"/>
<organism evidence="2 3">
    <name type="scientific">Sphaerobolus stellatus (strain SS14)</name>
    <dbReference type="NCBI Taxonomy" id="990650"/>
    <lineage>
        <taxon>Eukaryota</taxon>
        <taxon>Fungi</taxon>
        <taxon>Dikarya</taxon>
        <taxon>Basidiomycota</taxon>
        <taxon>Agaricomycotina</taxon>
        <taxon>Agaricomycetes</taxon>
        <taxon>Phallomycetidae</taxon>
        <taxon>Geastrales</taxon>
        <taxon>Sphaerobolaceae</taxon>
        <taxon>Sphaerobolus</taxon>
    </lineage>
</organism>
<gene>
    <name evidence="2" type="ORF">M422DRAFT_274054</name>
</gene>
<reference evidence="2 3" key="1">
    <citation type="submission" date="2014-06" db="EMBL/GenBank/DDBJ databases">
        <title>Evolutionary Origins and Diversification of the Mycorrhizal Mutualists.</title>
        <authorList>
            <consortium name="DOE Joint Genome Institute"/>
            <consortium name="Mycorrhizal Genomics Consortium"/>
            <person name="Kohler A."/>
            <person name="Kuo A."/>
            <person name="Nagy L.G."/>
            <person name="Floudas D."/>
            <person name="Copeland A."/>
            <person name="Barry K.W."/>
            <person name="Cichocki N."/>
            <person name="Veneault-Fourrey C."/>
            <person name="LaButti K."/>
            <person name="Lindquist E.A."/>
            <person name="Lipzen A."/>
            <person name="Lundell T."/>
            <person name="Morin E."/>
            <person name="Murat C."/>
            <person name="Riley R."/>
            <person name="Ohm R."/>
            <person name="Sun H."/>
            <person name="Tunlid A."/>
            <person name="Henrissat B."/>
            <person name="Grigoriev I.V."/>
            <person name="Hibbett D.S."/>
            <person name="Martin F."/>
        </authorList>
    </citation>
    <scope>NUCLEOTIDE SEQUENCE [LARGE SCALE GENOMIC DNA]</scope>
    <source>
        <strain evidence="2 3">SS14</strain>
    </source>
</reference>
<evidence type="ECO:0000259" key="1">
    <source>
        <dbReference type="SMART" id="SM00355"/>
    </source>
</evidence>
<keyword evidence="3" id="KW-1185">Reference proteome</keyword>
<evidence type="ECO:0000313" key="3">
    <source>
        <dbReference type="Proteomes" id="UP000054279"/>
    </source>
</evidence>
<dbReference type="Proteomes" id="UP000054279">
    <property type="component" value="Unassembled WGS sequence"/>
</dbReference>
<feature type="domain" description="C2H2-type" evidence="1">
    <location>
        <begin position="2"/>
        <end position="27"/>
    </location>
</feature>
<dbReference type="AlphaFoldDB" id="A0A0C9TT64"/>
<feature type="domain" description="C2H2-type" evidence="1">
    <location>
        <begin position="28"/>
        <end position="53"/>
    </location>
</feature>
<evidence type="ECO:0000313" key="2">
    <source>
        <dbReference type="EMBL" id="KIJ25044.1"/>
    </source>
</evidence>
<dbReference type="EMBL" id="KN837438">
    <property type="protein sequence ID" value="KIJ25044.1"/>
    <property type="molecule type" value="Genomic_DNA"/>
</dbReference>
<dbReference type="OrthoDB" id="6077919at2759"/>
<name>A0A0C9TT64_SPHS4</name>
<proteinExistence type="predicted"/>
<dbReference type="InterPro" id="IPR013087">
    <property type="entry name" value="Znf_C2H2_type"/>
</dbReference>
<protein>
    <submittedName>
        <fullName evidence="2">Unplaced genomic scaffold SPHSTscaffold_363, whole genome shotgun sequence</fullName>
    </submittedName>
</protein>
<accession>A0A0C9TT64</accession>